<feature type="chain" id="PRO_5037680644" description="Outer membrane protein beta-barrel domain-containing protein" evidence="1">
    <location>
        <begin position="24"/>
        <end position="174"/>
    </location>
</feature>
<accession>A0A933NZ05</accession>
<proteinExistence type="predicted"/>
<dbReference type="EMBL" id="JACRAF010000033">
    <property type="protein sequence ID" value="MBI4922551.1"/>
    <property type="molecule type" value="Genomic_DNA"/>
</dbReference>
<evidence type="ECO:0000313" key="2">
    <source>
        <dbReference type="EMBL" id="MBI4922551.1"/>
    </source>
</evidence>
<evidence type="ECO:0000256" key="1">
    <source>
        <dbReference type="SAM" id="SignalP"/>
    </source>
</evidence>
<evidence type="ECO:0000313" key="3">
    <source>
        <dbReference type="Proteomes" id="UP000782610"/>
    </source>
</evidence>
<name>A0A933NZ05_9HYPH</name>
<reference evidence="2" key="1">
    <citation type="submission" date="2020-07" db="EMBL/GenBank/DDBJ databases">
        <title>Huge and variable diversity of episymbiotic CPR bacteria and DPANN archaea in groundwater ecosystems.</title>
        <authorList>
            <person name="He C.Y."/>
            <person name="Keren R."/>
            <person name="Whittaker M."/>
            <person name="Farag I.F."/>
            <person name="Doudna J."/>
            <person name="Cate J.H.D."/>
            <person name="Banfield J.F."/>
        </authorList>
    </citation>
    <scope>NUCLEOTIDE SEQUENCE</scope>
    <source>
        <strain evidence="2">NC_groundwater_1586_Pr3_B-0.1um_66_15</strain>
    </source>
</reference>
<dbReference type="SUPFAM" id="SSF56925">
    <property type="entry name" value="OMPA-like"/>
    <property type="match status" value="1"/>
</dbReference>
<evidence type="ECO:0008006" key="4">
    <source>
        <dbReference type="Google" id="ProtNLM"/>
    </source>
</evidence>
<keyword evidence="1" id="KW-0732">Signal</keyword>
<dbReference type="Proteomes" id="UP000782610">
    <property type="component" value="Unassembled WGS sequence"/>
</dbReference>
<feature type="signal peptide" evidence="1">
    <location>
        <begin position="1"/>
        <end position="23"/>
    </location>
</feature>
<dbReference type="InterPro" id="IPR011250">
    <property type="entry name" value="OMP/PagP_B-barrel"/>
</dbReference>
<protein>
    <recommendedName>
        <fullName evidence="4">Outer membrane protein beta-barrel domain-containing protein</fullName>
    </recommendedName>
</protein>
<comment type="caution">
    <text evidence="2">The sequence shown here is derived from an EMBL/GenBank/DDBJ whole genome shotgun (WGS) entry which is preliminary data.</text>
</comment>
<sequence>MKLAHSILAGAALAVTMAASAQAADLLAPADPIYSSPLFDFEGLYVGATGGGALASGTPYGTLGVVVGANFAVTDGIVAGVEFQGDTYWNGGGLAAYDALALGRVGGFVADNAMVYGDLGAGFLSGTAVYAFGGGVEMAMTDQLSVRGELQGIGAFGAMPSVGKATVGLLWHMN</sequence>
<gene>
    <name evidence="2" type="ORF">HY834_12460</name>
</gene>
<organism evidence="2 3">
    <name type="scientific">Devosia nanyangense</name>
    <dbReference type="NCBI Taxonomy" id="1228055"/>
    <lineage>
        <taxon>Bacteria</taxon>
        <taxon>Pseudomonadati</taxon>
        <taxon>Pseudomonadota</taxon>
        <taxon>Alphaproteobacteria</taxon>
        <taxon>Hyphomicrobiales</taxon>
        <taxon>Devosiaceae</taxon>
        <taxon>Devosia</taxon>
    </lineage>
</organism>
<dbReference type="AlphaFoldDB" id="A0A933NZ05"/>